<comment type="subcellular location">
    <subcellularLocation>
        <location evidence="2">Cell membrane</location>
        <topology evidence="2">Multi-pass membrane protein</topology>
    </subcellularLocation>
</comment>
<organism evidence="18 19">
    <name type="scientific">Flectobacillus roseus</name>
    <dbReference type="NCBI Taxonomy" id="502259"/>
    <lineage>
        <taxon>Bacteria</taxon>
        <taxon>Pseudomonadati</taxon>
        <taxon>Bacteroidota</taxon>
        <taxon>Cytophagia</taxon>
        <taxon>Cytophagales</taxon>
        <taxon>Flectobacillaceae</taxon>
        <taxon>Flectobacillus</taxon>
    </lineage>
</organism>
<dbReference type="InterPro" id="IPR011006">
    <property type="entry name" value="CheY-like_superfamily"/>
</dbReference>
<evidence type="ECO:0000256" key="2">
    <source>
        <dbReference type="ARBA" id="ARBA00004651"/>
    </source>
</evidence>
<dbReference type="CDD" id="cd00082">
    <property type="entry name" value="HisKA"/>
    <property type="match status" value="1"/>
</dbReference>
<dbReference type="NCBIfam" id="TIGR00229">
    <property type="entry name" value="sensory_box"/>
    <property type="match status" value="1"/>
</dbReference>
<keyword evidence="10" id="KW-0902">Two-component regulatory system</keyword>
<dbReference type="Proteomes" id="UP001236507">
    <property type="component" value="Unassembled WGS sequence"/>
</dbReference>
<feature type="domain" description="PAC" evidence="16">
    <location>
        <begin position="362"/>
        <end position="412"/>
    </location>
</feature>
<dbReference type="Pfam" id="PF02518">
    <property type="entry name" value="HATPase_c"/>
    <property type="match status" value="1"/>
</dbReference>
<feature type="domain" description="HPt" evidence="17">
    <location>
        <begin position="1095"/>
        <end position="1187"/>
    </location>
</feature>
<dbReference type="InterPro" id="IPR036641">
    <property type="entry name" value="HPT_dom_sf"/>
</dbReference>
<dbReference type="CDD" id="cd00156">
    <property type="entry name" value="REC"/>
    <property type="match status" value="1"/>
</dbReference>
<feature type="modified residue" description="4-aspartylphosphate" evidence="13">
    <location>
        <position position="849"/>
    </location>
</feature>
<keyword evidence="4" id="KW-1003">Cell membrane</keyword>
<evidence type="ECO:0000259" key="15">
    <source>
        <dbReference type="PROSITE" id="PS50110"/>
    </source>
</evidence>
<evidence type="ECO:0000256" key="8">
    <source>
        <dbReference type="ARBA" id="ARBA00022840"/>
    </source>
</evidence>
<evidence type="ECO:0000313" key="19">
    <source>
        <dbReference type="Proteomes" id="UP001236507"/>
    </source>
</evidence>
<dbReference type="Pfam" id="PF13188">
    <property type="entry name" value="PAS_8"/>
    <property type="match status" value="1"/>
</dbReference>
<feature type="domain" description="Response regulatory" evidence="15">
    <location>
        <begin position="798"/>
        <end position="916"/>
    </location>
</feature>
<evidence type="ECO:0000256" key="6">
    <source>
        <dbReference type="ARBA" id="ARBA00022692"/>
    </source>
</evidence>
<dbReference type="PROSITE" id="PS50113">
    <property type="entry name" value="PAC"/>
    <property type="match status" value="1"/>
</dbReference>
<dbReference type="SMART" id="SM00448">
    <property type="entry name" value="REC"/>
    <property type="match status" value="2"/>
</dbReference>
<evidence type="ECO:0000256" key="1">
    <source>
        <dbReference type="ARBA" id="ARBA00000085"/>
    </source>
</evidence>
<dbReference type="InterPro" id="IPR035965">
    <property type="entry name" value="PAS-like_dom_sf"/>
</dbReference>
<dbReference type="InterPro" id="IPR000014">
    <property type="entry name" value="PAS"/>
</dbReference>
<evidence type="ECO:0000256" key="9">
    <source>
        <dbReference type="ARBA" id="ARBA00022989"/>
    </source>
</evidence>
<accession>A0ABT6Y4C8</accession>
<dbReference type="Gene3D" id="3.40.50.2300">
    <property type="match status" value="2"/>
</dbReference>
<keyword evidence="7" id="KW-0547">Nucleotide-binding</keyword>
<sequence length="1190" mass="135094">MNQFNQHNDTHLTSTTGFSEFVYEFFIKDLWTCSINNLDSFWFAPQLVKFLGYESVQNLAHHPEAFHPEDKEESRISLKQFVETLQPVLVLEFRAKHFFGDLIWIRAKCGWNDNADEKEIIVHFENITSLKIQQKIQTNLVLTSQWGDNEGQLQLSKEIVTKSSQMASIGAWQIELPGYQMKWTKEAREILEVPADFDLDVEGSLSFYKEPRSKSILFEALKSTVETGIPFDIELSIETFTGNKKWIRIIGEGEFEGKKCKRLYGTFKDITKEKESEVEIRNANKLFKKLSNQVPGGLYQLKRYNNGRMTIVYCSESLFDLFETSVKYKETSYEEAFSRIHTKDLTGLLGAIEESYQTLGVKSIDFRLVLPQKGKIWVRSESTPERVDDGVIWHGYLHDITKQKEAELEIVRSEAKFRALYDSTSDAVLVLSQYRCLDCNPAAIRLFGAKSKESLCQKSALDLSASFQKDTENIAETLNGHVLQCLQNQNHQFEWICQKEDTDETFLAEVLLSKLNIEGEQLIQAVVRDITSRKQIEQQLHNAREHAEAASRAKSEFLANMSHEIRTPLNGVIGFTDLLIRTGLNEMQKQYVSTIHHSAHSLLDVINDILDFSKIEAGKLELSFEHIDVFELGSQVVDLVSYQAHQKNLEVLLHISPAIPRYLNADAVRLRQILVNLLGNAVKFTHHGEIELKVELVEAVELNHNILRFSVRDTGIGIAQKNIVKIFEAFSQEDASVTRRFGGTGLGLTISNKLLSLMGSQLQLESELDKGSTFFFDVAFESYEDENIAFDLQGTFSHVLVVDDNGSNRAILEEMLGISGIYAKSVESGTKAIQFLKEKPEDAELIIMDYHMPEIDGLETIRIIRQELGLDMPIMLLHSSSDDDFVIKTCEALNVGKRMVKPITIHKLYEAILQISGRSKDNSLNFDRVNNANNLMKSGDYTILIAEDNNVNMFLALTVLKAVLPDAHIITAENGREAVEMYEKHSPNLILMDIQMPELNGYEATQIIRSKEFIKHTPIVALTAGTVKGEQTRCLEAGMDDYIMKPFVRDTLERALKKWLKIEQNMNNPIETALLSSIDTQHLDFADLSKRMGEDPELAKEVLEMVLMQFETITGQFQTLIDDGNLIALNKLGHKMKGTALSAGMRELGTKAGKIESLKVFDKEKFNELLSEFDAEIEVIKPLIYQILNG</sequence>
<dbReference type="Gene3D" id="3.30.565.10">
    <property type="entry name" value="Histidine kinase-like ATPase, C-terminal domain"/>
    <property type="match status" value="1"/>
</dbReference>
<dbReference type="InterPro" id="IPR003594">
    <property type="entry name" value="HATPase_dom"/>
</dbReference>
<evidence type="ECO:0000259" key="17">
    <source>
        <dbReference type="PROSITE" id="PS50894"/>
    </source>
</evidence>
<dbReference type="SMART" id="SM00091">
    <property type="entry name" value="PAS"/>
    <property type="match status" value="2"/>
</dbReference>
<evidence type="ECO:0000256" key="11">
    <source>
        <dbReference type="ARBA" id="ARBA00023136"/>
    </source>
</evidence>
<dbReference type="PROSITE" id="PS50109">
    <property type="entry name" value="HIS_KIN"/>
    <property type="match status" value="1"/>
</dbReference>
<feature type="modified residue" description="4-aspartylphosphate" evidence="13">
    <location>
        <position position="993"/>
    </location>
</feature>
<dbReference type="SUPFAM" id="SSF55785">
    <property type="entry name" value="PYP-like sensor domain (PAS domain)"/>
    <property type="match status" value="3"/>
</dbReference>
<dbReference type="Gene3D" id="1.20.120.160">
    <property type="entry name" value="HPT domain"/>
    <property type="match status" value="1"/>
</dbReference>
<keyword evidence="5 13" id="KW-0597">Phosphoprotein</keyword>
<dbReference type="InterPro" id="IPR008207">
    <property type="entry name" value="Sig_transdc_His_kin_Hpt_dom"/>
</dbReference>
<dbReference type="SUPFAM" id="SSF47226">
    <property type="entry name" value="Histidine-containing phosphotransfer domain, HPT domain"/>
    <property type="match status" value="1"/>
</dbReference>
<keyword evidence="9" id="KW-1133">Transmembrane helix</keyword>
<dbReference type="EC" id="2.7.13.3" evidence="3"/>
<dbReference type="InterPro" id="IPR000700">
    <property type="entry name" value="PAS-assoc_C"/>
</dbReference>
<dbReference type="InterPro" id="IPR003661">
    <property type="entry name" value="HisK_dim/P_dom"/>
</dbReference>
<dbReference type="PANTHER" id="PTHR45339">
    <property type="entry name" value="HYBRID SIGNAL TRANSDUCTION HISTIDINE KINASE J"/>
    <property type="match status" value="1"/>
</dbReference>
<keyword evidence="19" id="KW-1185">Reference proteome</keyword>
<dbReference type="PROSITE" id="PS50110">
    <property type="entry name" value="RESPONSE_REGULATORY"/>
    <property type="match status" value="2"/>
</dbReference>
<reference evidence="18 19" key="1">
    <citation type="submission" date="2023-05" db="EMBL/GenBank/DDBJ databases">
        <title>Novel species of genus Flectobacillus isolated from stream in China.</title>
        <authorList>
            <person name="Lu H."/>
        </authorList>
    </citation>
    <scope>NUCLEOTIDE SEQUENCE [LARGE SCALE GENOMIC DNA]</scope>
    <source>
        <strain evidence="18 19">KCTC 42575</strain>
    </source>
</reference>
<dbReference type="InterPro" id="IPR001610">
    <property type="entry name" value="PAC"/>
</dbReference>
<gene>
    <name evidence="18" type="ORF">QM524_02805</name>
</gene>
<keyword evidence="6" id="KW-0812">Transmembrane</keyword>
<dbReference type="InterPro" id="IPR004358">
    <property type="entry name" value="Sig_transdc_His_kin-like_C"/>
</dbReference>
<evidence type="ECO:0000256" key="10">
    <source>
        <dbReference type="ARBA" id="ARBA00023012"/>
    </source>
</evidence>
<proteinExistence type="predicted"/>
<protein>
    <recommendedName>
        <fullName evidence="3">histidine kinase</fullName>
        <ecNumber evidence="3">2.7.13.3</ecNumber>
    </recommendedName>
</protein>
<dbReference type="InterPro" id="IPR005467">
    <property type="entry name" value="His_kinase_dom"/>
</dbReference>
<dbReference type="SUPFAM" id="SSF47384">
    <property type="entry name" value="Homodimeric domain of signal transducing histidine kinase"/>
    <property type="match status" value="1"/>
</dbReference>
<dbReference type="CDD" id="cd00130">
    <property type="entry name" value="PAS"/>
    <property type="match status" value="1"/>
</dbReference>
<comment type="caution">
    <text evidence="18">The sequence shown here is derived from an EMBL/GenBank/DDBJ whole genome shotgun (WGS) entry which is preliminary data.</text>
</comment>
<evidence type="ECO:0000256" key="13">
    <source>
        <dbReference type="PROSITE-ProRule" id="PRU00169"/>
    </source>
</evidence>
<feature type="domain" description="Response regulatory" evidence="15">
    <location>
        <begin position="942"/>
        <end position="1060"/>
    </location>
</feature>
<dbReference type="CDD" id="cd16922">
    <property type="entry name" value="HATPase_EvgS-ArcB-TorS-like"/>
    <property type="match status" value="1"/>
</dbReference>
<dbReference type="SMART" id="SM00086">
    <property type="entry name" value="PAC"/>
    <property type="match status" value="2"/>
</dbReference>
<dbReference type="RefSeq" id="WP_283343383.1">
    <property type="nucleotide sequence ID" value="NZ_JASHIF010000002.1"/>
</dbReference>
<dbReference type="Gene3D" id="1.10.287.130">
    <property type="match status" value="1"/>
</dbReference>
<feature type="domain" description="Histidine kinase" evidence="14">
    <location>
        <begin position="560"/>
        <end position="782"/>
    </location>
</feature>
<dbReference type="SMART" id="SM00387">
    <property type="entry name" value="HATPase_c"/>
    <property type="match status" value="1"/>
</dbReference>
<keyword evidence="8" id="KW-0067">ATP-binding</keyword>
<dbReference type="Gene3D" id="3.30.450.20">
    <property type="entry name" value="PAS domain"/>
    <property type="match status" value="4"/>
</dbReference>
<dbReference type="SUPFAM" id="SSF55874">
    <property type="entry name" value="ATPase domain of HSP90 chaperone/DNA topoisomerase II/histidine kinase"/>
    <property type="match status" value="1"/>
</dbReference>
<dbReference type="Pfam" id="PF00512">
    <property type="entry name" value="HisKA"/>
    <property type="match status" value="1"/>
</dbReference>
<evidence type="ECO:0000256" key="5">
    <source>
        <dbReference type="ARBA" id="ARBA00022553"/>
    </source>
</evidence>
<dbReference type="SMART" id="SM00388">
    <property type="entry name" value="HisKA"/>
    <property type="match status" value="1"/>
</dbReference>
<dbReference type="PROSITE" id="PS50894">
    <property type="entry name" value="HPT"/>
    <property type="match status" value="1"/>
</dbReference>
<dbReference type="SUPFAM" id="SSF52172">
    <property type="entry name" value="CheY-like"/>
    <property type="match status" value="2"/>
</dbReference>
<dbReference type="InterPro" id="IPR036890">
    <property type="entry name" value="HATPase_C_sf"/>
</dbReference>
<dbReference type="InterPro" id="IPR001789">
    <property type="entry name" value="Sig_transdc_resp-reg_receiver"/>
</dbReference>
<evidence type="ECO:0000256" key="7">
    <source>
        <dbReference type="ARBA" id="ARBA00022741"/>
    </source>
</evidence>
<dbReference type="EMBL" id="JASHIF010000002">
    <property type="protein sequence ID" value="MDI9858131.1"/>
    <property type="molecule type" value="Genomic_DNA"/>
</dbReference>
<evidence type="ECO:0000256" key="3">
    <source>
        <dbReference type="ARBA" id="ARBA00012438"/>
    </source>
</evidence>
<evidence type="ECO:0000256" key="4">
    <source>
        <dbReference type="ARBA" id="ARBA00022475"/>
    </source>
</evidence>
<comment type="catalytic activity">
    <reaction evidence="1">
        <text>ATP + protein L-histidine = ADP + protein N-phospho-L-histidine.</text>
        <dbReference type="EC" id="2.7.13.3"/>
    </reaction>
</comment>
<dbReference type="Pfam" id="PF00072">
    <property type="entry name" value="Response_reg"/>
    <property type="match status" value="2"/>
</dbReference>
<name>A0ABT6Y4C8_9BACT</name>
<dbReference type="PANTHER" id="PTHR45339:SF1">
    <property type="entry name" value="HYBRID SIGNAL TRANSDUCTION HISTIDINE KINASE J"/>
    <property type="match status" value="1"/>
</dbReference>
<dbReference type="InterPro" id="IPR036097">
    <property type="entry name" value="HisK_dim/P_sf"/>
</dbReference>
<feature type="modified residue" description="Phosphohistidine" evidence="12">
    <location>
        <position position="1134"/>
    </location>
</feature>
<keyword evidence="11" id="KW-0472">Membrane</keyword>
<evidence type="ECO:0000256" key="12">
    <source>
        <dbReference type="PROSITE-ProRule" id="PRU00110"/>
    </source>
</evidence>
<dbReference type="PRINTS" id="PR00344">
    <property type="entry name" value="BCTRLSENSOR"/>
</dbReference>
<evidence type="ECO:0000259" key="14">
    <source>
        <dbReference type="PROSITE" id="PS50109"/>
    </source>
</evidence>
<evidence type="ECO:0000313" key="18">
    <source>
        <dbReference type="EMBL" id="MDI9858131.1"/>
    </source>
</evidence>
<evidence type="ECO:0000259" key="16">
    <source>
        <dbReference type="PROSITE" id="PS50113"/>
    </source>
</evidence>
<dbReference type="CDD" id="cd17546">
    <property type="entry name" value="REC_hyHK_CKI1_RcsC-like"/>
    <property type="match status" value="1"/>
</dbReference>